<evidence type="ECO:0000256" key="1">
    <source>
        <dbReference type="ARBA" id="ARBA00009670"/>
    </source>
</evidence>
<dbReference type="EMBL" id="FNXT01000187">
    <property type="protein sequence ID" value="SZX61989.1"/>
    <property type="molecule type" value="Genomic_DNA"/>
</dbReference>
<dbReference type="Pfam" id="PF03109">
    <property type="entry name" value="ABC1"/>
    <property type="match status" value="1"/>
</dbReference>
<keyword evidence="6" id="KW-1185">Reference proteome</keyword>
<evidence type="ECO:0000313" key="5">
    <source>
        <dbReference type="EMBL" id="SZX61989.1"/>
    </source>
</evidence>
<dbReference type="PANTHER" id="PTHR10566">
    <property type="entry name" value="CHAPERONE-ACTIVITY OF BC1 COMPLEX CABC1 -RELATED"/>
    <property type="match status" value="1"/>
</dbReference>
<dbReference type="InterPro" id="IPR050154">
    <property type="entry name" value="UbiB_kinase"/>
</dbReference>
<dbReference type="CDD" id="cd05121">
    <property type="entry name" value="ABC1_ADCK3-like"/>
    <property type="match status" value="1"/>
</dbReference>
<sequence length="707" mass="77987">MVALHLKPGLHGLAGPKRVVKTAAASTDSPPRGPRPVVMRPLGAPSTVNSPLSSTDGSSSSSRNGTTSTRDSRFDADSRSSGNTSTSYSSSNGSSSTGLVVARRNVPTLTVVQTAAAGAASSLSSASSRDRLATMMAESSQQDFPTDVDFKWAQDSYNVTQRNTDTWVFFAVFRTRLWLLEQKWSYPGGFTDEKRSARARSLASYLLDSILNLGPTFIKVGQLCSTRSDLFPAEFVDELGKLQDRVPAFSADKAEAIIERDLGQPVSKLFRSFDRRPIAAASLGQVHRAVLLTGEEVVVKVQRPGLKQLFDIDLNNLRILAEQLDKGDENRDFKGIYQECAAVLYDEIDYINEGRNADRFRRNFRDTPWVRTPVVHWEFSSPRVLTLEYLPGVKITDMQRLQAGGIPTELVARRATEAYLMQVLRHGFFHADPHPGNVSVDAQGRLLLYDYGMMGEIVPNVRERLLDVFYGIYKKDTNGVIRALVELGVITPTGDMLSIRRAIGYFLENITRQTERQEAIGKIGEDLFAIAIDQPFRFPATFTFVLRAFSTLEGIGKTLNPAYNFSEVATPYAQELLQLQDVGQQGFIIEQLQQQATEVTQAAAAMPLRVARIDSTLEQLETGNLKLRVRVLEGERAARRQGVLQVATINTIAAVGLLDVGTQLALHGGQEFAAGACYSLAALFSVFVTLGFKRVQRLDKFEKDIRG</sequence>
<reference evidence="5 6" key="1">
    <citation type="submission" date="2016-10" db="EMBL/GenBank/DDBJ databases">
        <authorList>
            <person name="Cai Z."/>
        </authorList>
    </citation>
    <scope>NUCLEOTIDE SEQUENCE [LARGE SCALE GENOMIC DNA]</scope>
</reference>
<dbReference type="PANTHER" id="PTHR10566:SF113">
    <property type="entry name" value="PROTEIN ACTIVITY OF BC1 COMPLEX KINASE 7, CHLOROPLASTIC"/>
    <property type="match status" value="1"/>
</dbReference>
<feature type="compositionally biased region" description="Low complexity" evidence="2">
    <location>
        <begin position="79"/>
        <end position="98"/>
    </location>
</feature>
<feature type="compositionally biased region" description="Low complexity" evidence="2">
    <location>
        <begin position="53"/>
        <end position="69"/>
    </location>
</feature>
<keyword evidence="3" id="KW-1133">Transmembrane helix</keyword>
<dbReference type="GO" id="GO:1901031">
    <property type="term" value="P:regulation of response to reactive oxygen species"/>
    <property type="evidence" value="ECO:0007669"/>
    <property type="project" value="TreeGrafter"/>
</dbReference>
<dbReference type="AlphaFoldDB" id="A0A383VB61"/>
<dbReference type="InterPro" id="IPR004147">
    <property type="entry name" value="ABC1_dom"/>
</dbReference>
<feature type="transmembrane region" description="Helical" evidence="3">
    <location>
        <begin position="672"/>
        <end position="692"/>
    </location>
</feature>
<keyword evidence="3" id="KW-0472">Membrane</keyword>
<evidence type="ECO:0000259" key="4">
    <source>
        <dbReference type="Pfam" id="PF03109"/>
    </source>
</evidence>
<feature type="region of interest" description="Disordered" evidence="2">
    <location>
        <begin position="21"/>
        <end position="99"/>
    </location>
</feature>
<feature type="domain" description="ABC1 atypical kinase-like" evidence="4">
    <location>
        <begin position="241"/>
        <end position="482"/>
    </location>
</feature>
<organism evidence="5 6">
    <name type="scientific">Tetradesmus obliquus</name>
    <name type="common">Green alga</name>
    <name type="synonym">Acutodesmus obliquus</name>
    <dbReference type="NCBI Taxonomy" id="3088"/>
    <lineage>
        <taxon>Eukaryota</taxon>
        <taxon>Viridiplantae</taxon>
        <taxon>Chlorophyta</taxon>
        <taxon>core chlorophytes</taxon>
        <taxon>Chlorophyceae</taxon>
        <taxon>CS clade</taxon>
        <taxon>Sphaeropleales</taxon>
        <taxon>Scenedesmaceae</taxon>
        <taxon>Tetradesmus</taxon>
    </lineage>
</organism>
<evidence type="ECO:0000256" key="3">
    <source>
        <dbReference type="SAM" id="Phobius"/>
    </source>
</evidence>
<keyword evidence="3" id="KW-0812">Transmembrane</keyword>
<evidence type="ECO:0000313" key="6">
    <source>
        <dbReference type="Proteomes" id="UP000256970"/>
    </source>
</evidence>
<protein>
    <recommendedName>
        <fullName evidence="4">ABC1 atypical kinase-like domain-containing protein</fullName>
    </recommendedName>
</protein>
<name>A0A383VB61_TETOB</name>
<dbReference type="STRING" id="3088.A0A383VB61"/>
<proteinExistence type="inferred from homology"/>
<dbReference type="InterPro" id="IPR011009">
    <property type="entry name" value="Kinase-like_dom_sf"/>
</dbReference>
<dbReference type="Proteomes" id="UP000256970">
    <property type="component" value="Unassembled WGS sequence"/>
</dbReference>
<dbReference type="GO" id="GO:0046467">
    <property type="term" value="P:membrane lipid biosynthetic process"/>
    <property type="evidence" value="ECO:0007669"/>
    <property type="project" value="TreeGrafter"/>
</dbReference>
<accession>A0A383VB61</accession>
<comment type="similarity">
    <text evidence="1">Belongs to the protein kinase superfamily. ADCK protein kinase family.</text>
</comment>
<dbReference type="GO" id="GO:0016020">
    <property type="term" value="C:membrane"/>
    <property type="evidence" value="ECO:0007669"/>
    <property type="project" value="GOC"/>
</dbReference>
<dbReference type="SUPFAM" id="SSF56112">
    <property type="entry name" value="Protein kinase-like (PK-like)"/>
    <property type="match status" value="1"/>
</dbReference>
<evidence type="ECO:0000256" key="2">
    <source>
        <dbReference type="SAM" id="MobiDB-lite"/>
    </source>
</evidence>
<gene>
    <name evidence="5" type="ORF">BQ4739_LOCUS2538</name>
</gene>